<reference evidence="2" key="1">
    <citation type="submission" date="2013-05" db="EMBL/GenBank/DDBJ databases">
        <title>Genome assembly of Cystobacter fuscus DSM 2262.</title>
        <authorList>
            <person name="Sharma G."/>
            <person name="Khatri I."/>
            <person name="Kaur C."/>
            <person name="Mayilraj S."/>
            <person name="Subramanian S."/>
        </authorList>
    </citation>
    <scope>NUCLEOTIDE SEQUENCE [LARGE SCALE GENOMIC DNA]</scope>
    <source>
        <strain evidence="2">DSM 2262</strain>
    </source>
</reference>
<accession>S9P5N6</accession>
<dbReference type="EMBL" id="ANAH02000015">
    <property type="protein sequence ID" value="EPX59765.1"/>
    <property type="molecule type" value="Genomic_DNA"/>
</dbReference>
<evidence type="ECO:0000256" key="1">
    <source>
        <dbReference type="SAM" id="Phobius"/>
    </source>
</evidence>
<sequence length="229" mass="25211">MLSRCDLCGAHLQEGDALPDTLCVRCSSCGGLYAVTTAVDAPRRLDDGWEMAREGDVLRVSWSWSWGPVDLWLNALVFLGLVGLGLAGLLGAYTVRADQEMLPWLFLASSPFIGYGVLLRSVNRTRIEASPRTGISVRHGPLPWFVLPSTVEAHELRQLYGQKRTEFAGGKFKQVYQLRVLCRDGSSRKLVSKKLSAEQVLFLERTLEAHLGVRDRLVPGELKDASAGG</sequence>
<dbReference type="RefSeq" id="WP_002625534.1">
    <property type="nucleotide sequence ID" value="NZ_ANAH02000015.1"/>
</dbReference>
<name>S9P5N6_CYSF2</name>
<dbReference type="Proteomes" id="UP000011682">
    <property type="component" value="Unassembled WGS sequence"/>
</dbReference>
<keyword evidence="1" id="KW-0472">Membrane</keyword>
<feature type="transmembrane region" description="Helical" evidence="1">
    <location>
        <begin position="71"/>
        <end position="95"/>
    </location>
</feature>
<evidence type="ECO:0000313" key="3">
    <source>
        <dbReference type="Proteomes" id="UP000011682"/>
    </source>
</evidence>
<feature type="transmembrane region" description="Helical" evidence="1">
    <location>
        <begin position="101"/>
        <end position="122"/>
    </location>
</feature>
<keyword evidence="1" id="KW-0812">Transmembrane</keyword>
<organism evidence="2 3">
    <name type="scientific">Cystobacter fuscus (strain ATCC 25194 / DSM 2262 / NBRC 100088 / M29)</name>
    <dbReference type="NCBI Taxonomy" id="1242864"/>
    <lineage>
        <taxon>Bacteria</taxon>
        <taxon>Pseudomonadati</taxon>
        <taxon>Myxococcota</taxon>
        <taxon>Myxococcia</taxon>
        <taxon>Myxococcales</taxon>
        <taxon>Cystobacterineae</taxon>
        <taxon>Archangiaceae</taxon>
        <taxon>Cystobacter</taxon>
    </lineage>
</organism>
<keyword evidence="3" id="KW-1185">Reference proteome</keyword>
<keyword evidence="1" id="KW-1133">Transmembrane helix</keyword>
<evidence type="ECO:0000313" key="2">
    <source>
        <dbReference type="EMBL" id="EPX59765.1"/>
    </source>
</evidence>
<protein>
    <submittedName>
        <fullName evidence="2">Uncharacterized protein</fullName>
    </submittedName>
</protein>
<dbReference type="OrthoDB" id="10015695at2"/>
<gene>
    <name evidence="2" type="ORF">D187_002509</name>
</gene>
<proteinExistence type="predicted"/>
<dbReference type="AlphaFoldDB" id="S9P5N6"/>
<comment type="caution">
    <text evidence="2">The sequence shown here is derived from an EMBL/GenBank/DDBJ whole genome shotgun (WGS) entry which is preliminary data.</text>
</comment>